<sequence length="211" mass="22973">MLKPLLCALLLAAPLTLAARAAAPDSLAAAASEVPRPPARPRWYQPRHLVLQTGGGLGMITAGAGYSLRDRLDADVLVGYVPQKYTDKALTILSLKIRYSPWTLPLSPKVWVKPLSVGGYISFTSGLRNPGQPGQYSDDYYWFSNRVRTGPLVGSQVSYALPARATGHRRNLSGYYELGTNDLYLLSYAQNRRALSLADIAVLTLGLKLDL</sequence>
<feature type="signal peptide" evidence="1">
    <location>
        <begin position="1"/>
        <end position="21"/>
    </location>
</feature>
<name>A0A418R6A6_9BACT</name>
<evidence type="ECO:0000256" key="1">
    <source>
        <dbReference type="SAM" id="SignalP"/>
    </source>
</evidence>
<dbReference type="Proteomes" id="UP000284250">
    <property type="component" value="Unassembled WGS sequence"/>
</dbReference>
<evidence type="ECO:0000313" key="2">
    <source>
        <dbReference type="EMBL" id="RIY13007.1"/>
    </source>
</evidence>
<dbReference type="OrthoDB" id="5381546at2"/>
<accession>A0A418R6A6</accession>
<keyword evidence="3" id="KW-1185">Reference proteome</keyword>
<dbReference type="RefSeq" id="WP_119654604.1">
    <property type="nucleotide sequence ID" value="NZ_JBHUOI010000028.1"/>
</dbReference>
<feature type="chain" id="PRO_5019583939" description="Outer membrane protein beta-barrel domain-containing protein" evidence="1">
    <location>
        <begin position="22"/>
        <end position="211"/>
    </location>
</feature>
<dbReference type="AlphaFoldDB" id="A0A418R6A6"/>
<gene>
    <name evidence="2" type="ORF">D0T11_04570</name>
</gene>
<comment type="caution">
    <text evidence="2">The sequence shown here is derived from an EMBL/GenBank/DDBJ whole genome shotgun (WGS) entry which is preliminary data.</text>
</comment>
<reference evidence="2 3" key="1">
    <citation type="submission" date="2019-01" db="EMBL/GenBank/DDBJ databases">
        <title>Hymenobacter humicola sp. nov., isolated from soils in Antarctica.</title>
        <authorList>
            <person name="Sedlacek I."/>
            <person name="Holochova P."/>
            <person name="Kralova S."/>
            <person name="Pantucek R."/>
            <person name="Stankova E."/>
            <person name="Vrbovska V."/>
            <person name="Kristofova L."/>
            <person name="Svec P."/>
            <person name="Busse H.-J."/>
        </authorList>
    </citation>
    <scope>NUCLEOTIDE SEQUENCE [LARGE SCALE GENOMIC DNA]</scope>
    <source>
        <strain evidence="2 3">CCM 8852</strain>
    </source>
</reference>
<keyword evidence="1" id="KW-0732">Signal</keyword>
<protein>
    <recommendedName>
        <fullName evidence="4">Outer membrane protein beta-barrel domain-containing protein</fullName>
    </recommendedName>
</protein>
<evidence type="ECO:0000313" key="3">
    <source>
        <dbReference type="Proteomes" id="UP000284250"/>
    </source>
</evidence>
<evidence type="ECO:0008006" key="4">
    <source>
        <dbReference type="Google" id="ProtNLM"/>
    </source>
</evidence>
<organism evidence="2 3">
    <name type="scientific">Hymenobacter rubripertinctus</name>
    <dbReference type="NCBI Taxonomy" id="2029981"/>
    <lineage>
        <taxon>Bacteria</taxon>
        <taxon>Pseudomonadati</taxon>
        <taxon>Bacteroidota</taxon>
        <taxon>Cytophagia</taxon>
        <taxon>Cytophagales</taxon>
        <taxon>Hymenobacteraceae</taxon>
        <taxon>Hymenobacter</taxon>
    </lineage>
</organism>
<proteinExistence type="predicted"/>
<dbReference type="EMBL" id="QYCN01000004">
    <property type="protein sequence ID" value="RIY13007.1"/>
    <property type="molecule type" value="Genomic_DNA"/>
</dbReference>